<dbReference type="InterPro" id="IPR032508">
    <property type="entry name" value="FecR_C"/>
</dbReference>
<feature type="domain" description="FecR protein" evidence="2">
    <location>
        <begin position="126"/>
        <end position="214"/>
    </location>
</feature>
<proteinExistence type="predicted"/>
<dbReference type="PANTHER" id="PTHR30273:SF2">
    <property type="entry name" value="PROTEIN FECR"/>
    <property type="match status" value="1"/>
</dbReference>
<dbReference type="PANTHER" id="PTHR30273">
    <property type="entry name" value="PERIPLASMIC SIGNAL SENSOR AND SIGMA FACTOR ACTIVATOR FECR-RELATED"/>
    <property type="match status" value="1"/>
</dbReference>
<dbReference type="InterPro" id="IPR006860">
    <property type="entry name" value="FecR"/>
</dbReference>
<dbReference type="AlphaFoldDB" id="A0A212J726"/>
<accession>A0A212J726</accession>
<feature type="transmembrane region" description="Helical" evidence="1">
    <location>
        <begin position="86"/>
        <end position="106"/>
    </location>
</feature>
<dbReference type="Gene3D" id="2.60.120.1440">
    <property type="match status" value="1"/>
</dbReference>
<dbReference type="RefSeq" id="WP_296947533.1">
    <property type="nucleotide sequence ID" value="NZ_LT599021.1"/>
</dbReference>
<reference evidence="4" key="1">
    <citation type="submission" date="2016-04" db="EMBL/GenBank/DDBJ databases">
        <authorList>
            <person name="Evans L.H."/>
            <person name="Alamgir A."/>
            <person name="Owens N."/>
            <person name="Weber N.D."/>
            <person name="Virtaneva K."/>
            <person name="Barbian K."/>
            <person name="Babar A."/>
            <person name="Rosenke K."/>
        </authorList>
    </citation>
    <scope>NUCLEOTIDE SEQUENCE</scope>
    <source>
        <strain evidence="4">86-2</strain>
    </source>
</reference>
<dbReference type="InterPro" id="IPR012373">
    <property type="entry name" value="Ferrdict_sens_TM"/>
</dbReference>
<gene>
    <name evidence="4" type="ORF">KL86DYS2_10871</name>
</gene>
<protein>
    <submittedName>
        <fullName evidence="4">Uncharacterized protein</fullName>
    </submittedName>
</protein>
<sequence length="346" mass="40676">MNNIPTKQYHKLINRFFENRYSEKLENKIHAWLVNPENSEEKQKAMHRLWDSLDNQEDLSSKQEYEKITKKLGFNKKKRMSQHPYYWLRVAVVFLPLLLLIGIYNLTKDVQRDKDKQVVVVDVPYGKHEEVRLACGSQIWIKPGSKIKYNENSNDSARIINLEGQAYLSVTRQKDMPFIVRTKYLDVKVLGTQFNVSAYPDDQSTVVTLNKGSIAIRTIDNREFKLKPNQQFVLNNTTKEGIIRDLDTNVVKDIADWTNGKIVFNNETLKAIALTLKREFDIDVEIDKDVDLNRSYTLTIDQSDNITEIIEIFRFLDNSLFFLINTYIINIEVMRKQRIVYTFYTT</sequence>
<dbReference type="PIRSF" id="PIRSF018266">
    <property type="entry name" value="FecR"/>
    <property type="match status" value="1"/>
</dbReference>
<organism evidence="4">
    <name type="scientific">uncultured Dysgonomonas sp</name>
    <dbReference type="NCBI Taxonomy" id="206096"/>
    <lineage>
        <taxon>Bacteria</taxon>
        <taxon>Pseudomonadati</taxon>
        <taxon>Bacteroidota</taxon>
        <taxon>Bacteroidia</taxon>
        <taxon>Bacteroidales</taxon>
        <taxon>Dysgonomonadaceae</taxon>
        <taxon>Dysgonomonas</taxon>
        <taxon>environmental samples</taxon>
    </lineage>
</organism>
<evidence type="ECO:0000256" key="1">
    <source>
        <dbReference type="SAM" id="Phobius"/>
    </source>
</evidence>
<keyword evidence="1" id="KW-0812">Transmembrane</keyword>
<evidence type="ECO:0000313" key="4">
    <source>
        <dbReference type="EMBL" id="SBV95228.1"/>
    </source>
</evidence>
<dbReference type="Gene3D" id="3.55.50.30">
    <property type="match status" value="1"/>
</dbReference>
<evidence type="ECO:0000259" key="3">
    <source>
        <dbReference type="Pfam" id="PF16344"/>
    </source>
</evidence>
<keyword evidence="1" id="KW-0472">Membrane</keyword>
<feature type="domain" description="Protein FecR C-terminal" evidence="3">
    <location>
        <begin position="261"/>
        <end position="318"/>
    </location>
</feature>
<keyword evidence="1" id="KW-1133">Transmembrane helix</keyword>
<dbReference type="Pfam" id="PF04773">
    <property type="entry name" value="FecR"/>
    <property type="match status" value="1"/>
</dbReference>
<dbReference type="Pfam" id="PF16344">
    <property type="entry name" value="FecR_C"/>
    <property type="match status" value="1"/>
</dbReference>
<name>A0A212J726_9BACT</name>
<dbReference type="GO" id="GO:0016989">
    <property type="term" value="F:sigma factor antagonist activity"/>
    <property type="evidence" value="ECO:0007669"/>
    <property type="project" value="TreeGrafter"/>
</dbReference>
<dbReference type="EMBL" id="FLUL01000001">
    <property type="protein sequence ID" value="SBV95228.1"/>
    <property type="molecule type" value="Genomic_DNA"/>
</dbReference>
<evidence type="ECO:0000259" key="2">
    <source>
        <dbReference type="Pfam" id="PF04773"/>
    </source>
</evidence>